<dbReference type="EMBL" id="WMBB01000019">
    <property type="protein sequence ID" value="MTE17051.1"/>
    <property type="molecule type" value="Genomic_DNA"/>
</dbReference>
<feature type="compositionally biased region" description="Basic and acidic residues" evidence="1">
    <location>
        <begin position="23"/>
        <end position="36"/>
    </location>
</feature>
<feature type="region of interest" description="Disordered" evidence="1">
    <location>
        <begin position="1"/>
        <end position="51"/>
    </location>
</feature>
<dbReference type="SUPFAM" id="SSF46955">
    <property type="entry name" value="Putative DNA-binding domain"/>
    <property type="match status" value="1"/>
</dbReference>
<comment type="caution">
    <text evidence="3">The sequence shown here is derived from an EMBL/GenBank/DDBJ whole genome shotgun (WGS) entry which is preliminary data.</text>
</comment>
<evidence type="ECO:0000313" key="3">
    <source>
        <dbReference type="EMBL" id="MTE17051.1"/>
    </source>
</evidence>
<organism evidence="3 4">
    <name type="scientific">Nocardia aurantiaca</name>
    <dbReference type="NCBI Taxonomy" id="2675850"/>
    <lineage>
        <taxon>Bacteria</taxon>
        <taxon>Bacillati</taxon>
        <taxon>Actinomycetota</taxon>
        <taxon>Actinomycetes</taxon>
        <taxon>Mycobacteriales</taxon>
        <taxon>Nocardiaceae</taxon>
        <taxon>Nocardia</taxon>
    </lineage>
</organism>
<dbReference type="Proteomes" id="UP000432464">
    <property type="component" value="Unassembled WGS sequence"/>
</dbReference>
<proteinExistence type="predicted"/>
<accession>A0A6I3L6D3</accession>
<dbReference type="InterPro" id="IPR009061">
    <property type="entry name" value="DNA-bd_dom_put_sf"/>
</dbReference>
<keyword evidence="4" id="KW-1185">Reference proteome</keyword>
<evidence type="ECO:0000256" key="1">
    <source>
        <dbReference type="SAM" id="MobiDB-lite"/>
    </source>
</evidence>
<dbReference type="AlphaFoldDB" id="A0A6I3L6D3"/>
<feature type="compositionally biased region" description="Basic and acidic residues" evidence="1">
    <location>
        <begin position="42"/>
        <end position="51"/>
    </location>
</feature>
<name>A0A6I3L6D3_9NOCA</name>
<protein>
    <submittedName>
        <fullName evidence="3">Helix-turn-helix domain-containing protein</fullName>
    </submittedName>
</protein>
<evidence type="ECO:0000313" key="4">
    <source>
        <dbReference type="Proteomes" id="UP000432464"/>
    </source>
</evidence>
<dbReference type="InterPro" id="IPR041657">
    <property type="entry name" value="HTH_17"/>
</dbReference>
<gene>
    <name evidence="3" type="ORF">GLP40_30465</name>
</gene>
<evidence type="ECO:0000259" key="2">
    <source>
        <dbReference type="Pfam" id="PF12728"/>
    </source>
</evidence>
<sequence>MMDEKPATRSMVTPLYRQRVPRRRDDRLMPDSVSDRDEPETIDARESAMSKQKDLIGVADGATAVPSNPRRSPTTRKSWLPRREAAEYMGIHPRTLANWAAVGRGPRYSKPSGSSCMYRVEDLDAYLDAHMVHTDEQPEAA</sequence>
<dbReference type="Pfam" id="PF12728">
    <property type="entry name" value="HTH_17"/>
    <property type="match status" value="1"/>
</dbReference>
<reference evidence="3 4" key="1">
    <citation type="submission" date="2019-11" db="EMBL/GenBank/DDBJ databases">
        <title>Nocardia sp. nov. CT2-14 isolated from soil.</title>
        <authorList>
            <person name="Kanchanasin P."/>
            <person name="Tanasupawat S."/>
            <person name="Yuki M."/>
            <person name="Kudo T."/>
        </authorList>
    </citation>
    <scope>NUCLEOTIDE SEQUENCE [LARGE SCALE GENOMIC DNA]</scope>
    <source>
        <strain evidence="3 4">CT2-14</strain>
    </source>
</reference>
<feature type="domain" description="Helix-turn-helix" evidence="2">
    <location>
        <begin position="83"/>
        <end position="130"/>
    </location>
</feature>